<dbReference type="SUPFAM" id="SSF53448">
    <property type="entry name" value="Nucleotide-diphospho-sugar transferases"/>
    <property type="match status" value="1"/>
</dbReference>
<dbReference type="Pfam" id="PF13733">
    <property type="entry name" value="Glyco_transf_7N"/>
    <property type="match status" value="1"/>
</dbReference>
<evidence type="ECO:0000313" key="2">
    <source>
        <dbReference type="EMBL" id="KAJ8306825.1"/>
    </source>
</evidence>
<accession>A0ABQ9ETU5</accession>
<comment type="caution">
    <text evidence="2">The sequence shown here is derived from an EMBL/GenBank/DDBJ whole genome shotgun (WGS) entry which is preliminary data.</text>
</comment>
<dbReference type="PANTHER" id="PTHR19300">
    <property type="entry name" value="BETA-1,4-GALACTOSYLTRANSFERASE"/>
    <property type="match status" value="1"/>
</dbReference>
<feature type="domain" description="Galactosyltransferase N-terminal" evidence="1">
    <location>
        <begin position="16"/>
        <end position="127"/>
    </location>
</feature>
<evidence type="ECO:0000259" key="1">
    <source>
        <dbReference type="Pfam" id="PF13733"/>
    </source>
</evidence>
<reference evidence="2 3" key="1">
    <citation type="submission" date="2022-12" db="EMBL/GenBank/DDBJ databases">
        <title>Chromosome-level genome of Tegillarca granosa.</title>
        <authorList>
            <person name="Kim J."/>
        </authorList>
    </citation>
    <scope>NUCLEOTIDE SEQUENCE [LARGE SCALE GENOMIC DNA]</scope>
    <source>
        <strain evidence="2">Teg-2019</strain>
        <tissue evidence="2">Adductor muscle</tissue>
    </source>
</reference>
<sequence length="170" mass="20195">MYFLHIKSDKIFPVNRTSPSFQELEKEFPFLQIGGRYKPPDCIARHRVAIIVPYRNREENLKNISDDKTVLIKTLHLLTTTNGSRFNRGLLLNIGYTEALKLYDYQCFVFHDVDKVPIDLRNVYSCPTQPRHLSTGIDYFRFSLFTRYFVIYNLYLPVTKQQRIWHENIG</sequence>
<dbReference type="EMBL" id="JARBDR010000793">
    <property type="protein sequence ID" value="KAJ8306825.1"/>
    <property type="molecule type" value="Genomic_DNA"/>
</dbReference>
<dbReference type="Gene3D" id="3.90.550.10">
    <property type="entry name" value="Spore Coat Polysaccharide Biosynthesis Protein SpsA, Chain A"/>
    <property type="match status" value="1"/>
</dbReference>
<dbReference type="InterPro" id="IPR003859">
    <property type="entry name" value="Galactosyl_T"/>
</dbReference>
<proteinExistence type="predicted"/>
<dbReference type="PANTHER" id="PTHR19300:SF57">
    <property type="entry name" value="BETA-1,4-N-ACETYLGALACTOSAMINYLTRANSFERASE"/>
    <property type="match status" value="1"/>
</dbReference>
<evidence type="ECO:0000313" key="3">
    <source>
        <dbReference type="Proteomes" id="UP001217089"/>
    </source>
</evidence>
<dbReference type="InterPro" id="IPR029044">
    <property type="entry name" value="Nucleotide-diphossugar_trans"/>
</dbReference>
<keyword evidence="3" id="KW-1185">Reference proteome</keyword>
<dbReference type="InterPro" id="IPR027995">
    <property type="entry name" value="Galactosyl_T_N"/>
</dbReference>
<organism evidence="2 3">
    <name type="scientific">Tegillarca granosa</name>
    <name type="common">Malaysian cockle</name>
    <name type="synonym">Anadara granosa</name>
    <dbReference type="NCBI Taxonomy" id="220873"/>
    <lineage>
        <taxon>Eukaryota</taxon>
        <taxon>Metazoa</taxon>
        <taxon>Spiralia</taxon>
        <taxon>Lophotrochozoa</taxon>
        <taxon>Mollusca</taxon>
        <taxon>Bivalvia</taxon>
        <taxon>Autobranchia</taxon>
        <taxon>Pteriomorphia</taxon>
        <taxon>Arcoida</taxon>
        <taxon>Arcoidea</taxon>
        <taxon>Arcidae</taxon>
        <taxon>Tegillarca</taxon>
    </lineage>
</organism>
<protein>
    <recommendedName>
        <fullName evidence="1">Galactosyltransferase N-terminal domain-containing protein</fullName>
    </recommendedName>
</protein>
<dbReference type="Proteomes" id="UP001217089">
    <property type="component" value="Unassembled WGS sequence"/>
</dbReference>
<name>A0ABQ9ETU5_TEGGR</name>
<dbReference type="PRINTS" id="PR02050">
    <property type="entry name" value="B14GALTRFASE"/>
</dbReference>
<gene>
    <name evidence="2" type="ORF">KUTeg_014909</name>
</gene>